<accession>A0A4R5L7S0</accession>
<protein>
    <submittedName>
        <fullName evidence="3">DUF3138 family protein</fullName>
    </submittedName>
</protein>
<evidence type="ECO:0000256" key="1">
    <source>
        <dbReference type="SAM" id="Coils"/>
    </source>
</evidence>
<dbReference type="InterPro" id="IPR021485">
    <property type="entry name" value="DUF3138"/>
</dbReference>
<feature type="coiled-coil region" evidence="1">
    <location>
        <begin position="20"/>
        <end position="47"/>
    </location>
</feature>
<dbReference type="OrthoDB" id="8595088at2"/>
<sequence length="515" mass="54992">MRWKLICLIVSGTVPCLAIADPISARIEGLQQELKALQKEVESLKAELAAKPPAVNAPQIVDTSTPGYGNAPARLTNDDLADMKQQLASQQLKVDSLSDAATSGPLAGLSVTGYIDPAYVYNRAARTSSFLFANHESSYTYFNSTIGDVYLNIKKTFGVGPMAPSAEFSLMPNRGNGISLLANEHGNIGNNILNTAFATVPLSGTTTFLAGLMSAFGGYEYQLSTQTLTLTHNLLYDFSDPAAYVGVGLNYTPEASNWSWKFMLGNEQARTYGAVTQTGQNALGDPVTTSNRVPSFAARADYTWSTALDTGGSFTIGRQTLPSAHDPVTGRTVYGAGGQASSSGGYFIFGELDATYTLADAQFNAEADYGTQQRAAFNGGNAQWYGLSLLAHRKFSMPVVGRMGVTARYDLLVNSKNGGGGGGIFLNGNGMDPYNGFGIGADCLANSKANGGLGFECKGAVRQDVALNLLFYATQQITVKVEYRHDWANNQVFLRNDGSYAKANDLFAMQFIYAF</sequence>
<reference evidence="3 4" key="1">
    <citation type="submission" date="2019-03" db="EMBL/GenBank/DDBJ databases">
        <title>Paraburkholderia sp. isolated from native Mimosa gymnas in Guartela State Park, Brazil.</title>
        <authorList>
            <person name="Paulitsch F."/>
            <person name="Hungria M."/>
            <person name="Delamuta J.R.M."/>
            <person name="Ribeiro R.A."/>
            <person name="Dall'Agnol R."/>
            <person name="Silva J.S.B."/>
        </authorList>
    </citation>
    <scope>NUCLEOTIDE SEQUENCE [LARGE SCALE GENOMIC DNA]</scope>
    <source>
        <strain evidence="3 4">CNPSo 3008</strain>
    </source>
</reference>
<feature type="signal peptide" evidence="2">
    <location>
        <begin position="1"/>
        <end position="20"/>
    </location>
</feature>
<dbReference type="AlphaFoldDB" id="A0A4R5L7S0"/>
<name>A0A4R5L7S0_9BURK</name>
<evidence type="ECO:0000313" key="3">
    <source>
        <dbReference type="EMBL" id="TDG04923.1"/>
    </source>
</evidence>
<dbReference type="CDD" id="cd14686">
    <property type="entry name" value="bZIP"/>
    <property type="match status" value="1"/>
</dbReference>
<gene>
    <name evidence="3" type="ORF">E1N52_27520</name>
</gene>
<organism evidence="3 4">
    <name type="scientific">Paraburkholderia guartelaensis</name>
    <dbReference type="NCBI Taxonomy" id="2546446"/>
    <lineage>
        <taxon>Bacteria</taxon>
        <taxon>Pseudomonadati</taxon>
        <taxon>Pseudomonadota</taxon>
        <taxon>Betaproteobacteria</taxon>
        <taxon>Burkholderiales</taxon>
        <taxon>Burkholderiaceae</taxon>
        <taxon>Paraburkholderia</taxon>
    </lineage>
</organism>
<comment type="caution">
    <text evidence="3">The sequence shown here is derived from an EMBL/GenBank/DDBJ whole genome shotgun (WGS) entry which is preliminary data.</text>
</comment>
<evidence type="ECO:0000256" key="2">
    <source>
        <dbReference type="SAM" id="SignalP"/>
    </source>
</evidence>
<dbReference type="Pfam" id="PF11336">
    <property type="entry name" value="DUF3138"/>
    <property type="match status" value="1"/>
</dbReference>
<keyword evidence="1" id="KW-0175">Coiled coil</keyword>
<dbReference type="EMBL" id="SMOD01000024">
    <property type="protein sequence ID" value="TDG04923.1"/>
    <property type="molecule type" value="Genomic_DNA"/>
</dbReference>
<evidence type="ECO:0000313" key="4">
    <source>
        <dbReference type="Proteomes" id="UP000295606"/>
    </source>
</evidence>
<dbReference type="RefSeq" id="WP_133185948.1">
    <property type="nucleotide sequence ID" value="NZ_SMOD01000024.1"/>
</dbReference>
<dbReference type="Proteomes" id="UP000295606">
    <property type="component" value="Unassembled WGS sequence"/>
</dbReference>
<feature type="chain" id="PRO_5020197833" evidence="2">
    <location>
        <begin position="21"/>
        <end position="515"/>
    </location>
</feature>
<proteinExistence type="predicted"/>
<keyword evidence="2" id="KW-0732">Signal</keyword>